<dbReference type="EMBL" id="JBJVNE010000017">
    <property type="protein sequence ID" value="MFM9650577.1"/>
    <property type="molecule type" value="Genomic_DNA"/>
</dbReference>
<comment type="caution">
    <text evidence="1">The sequence shown here is derived from an EMBL/GenBank/DDBJ whole genome shotgun (WGS) entry which is preliminary data.</text>
</comment>
<sequence>MGAVRILLPVPRTLARAHVGLGGPLLGAALLRCLTPGLFLVWQRPPERLLAWSEEAVAVYRTLHEGPRRQSGDGLALALVLYANALYAAGRHEEALAASDESRAVVGARMSPTQSAYALRVRTLLLTETGRLDEALTVARQCVAAYRVTEPRGRERSLGSYADALRIQAWVLDRMGRVHESVNLYMECAELLRALPMWRVLLRAGRVKVRMLCEVTGGLRALGRFEEAVSAGNDALWWSTGMNPSYYPDLVWLHAQLFTDLAWCYAATGDLRRARDSADQAVARCRTLVEQDAVTGRPRLVLALESRTALYGRSPVPSAGPLPSAAVPPQVEQPDPQQLADLQELSELCARLAVTDPVVYEPRLAQALDELAFCHGLLGADRQAVEAADRSVALLRRAADRDPRGYEPELARTLANLVIRRSRAEMREDAVAPAREALAITRRLAETDESLPPFLTVQRLELLAWSLRRTGDDAQALACYAEAETLQRELMAAEPEHSEGRVTAVLTGYADTLRATADAHLAAGRFDDAAAALRRLLALDGRTDLPEVHAACLGAFADAHDMAANEIRGAWQAATTDPFPSIDDSGGAG</sequence>
<organism evidence="1 2">
    <name type="scientific">Streptomyces galilaeus</name>
    <dbReference type="NCBI Taxonomy" id="33899"/>
    <lineage>
        <taxon>Bacteria</taxon>
        <taxon>Bacillati</taxon>
        <taxon>Actinomycetota</taxon>
        <taxon>Actinomycetes</taxon>
        <taxon>Kitasatosporales</taxon>
        <taxon>Streptomycetaceae</taxon>
        <taxon>Streptomyces</taxon>
    </lineage>
</organism>
<evidence type="ECO:0000313" key="1">
    <source>
        <dbReference type="EMBL" id="MFM9650577.1"/>
    </source>
</evidence>
<dbReference type="SUPFAM" id="SSF48452">
    <property type="entry name" value="TPR-like"/>
    <property type="match status" value="2"/>
</dbReference>
<protein>
    <recommendedName>
        <fullName evidence="3">Tetratricopeptide repeat protein</fullName>
    </recommendedName>
</protein>
<dbReference type="RefSeq" id="WP_369280357.1">
    <property type="nucleotide sequence ID" value="NZ_JBJVMW010000015.1"/>
</dbReference>
<dbReference type="InterPro" id="IPR011990">
    <property type="entry name" value="TPR-like_helical_dom_sf"/>
</dbReference>
<evidence type="ECO:0000313" key="2">
    <source>
        <dbReference type="Proteomes" id="UP001631993"/>
    </source>
</evidence>
<dbReference type="SMART" id="SM00028">
    <property type="entry name" value="TPR"/>
    <property type="match status" value="5"/>
</dbReference>
<proteinExistence type="predicted"/>
<evidence type="ECO:0008006" key="3">
    <source>
        <dbReference type="Google" id="ProtNLM"/>
    </source>
</evidence>
<keyword evidence="2" id="KW-1185">Reference proteome</keyword>
<dbReference type="InterPro" id="IPR019734">
    <property type="entry name" value="TPR_rpt"/>
</dbReference>
<accession>A0ABW9IRN6</accession>
<reference evidence="1 2" key="1">
    <citation type="submission" date="2024-12" db="EMBL/GenBank/DDBJ databases">
        <title>Forecasting of Potato common scab and diversities of Pathogenic streptomyces spp. in china.</title>
        <authorList>
            <person name="Handique U."/>
            <person name="Wu J."/>
        </authorList>
    </citation>
    <scope>NUCLEOTIDE SEQUENCE [LARGE SCALE GENOMIC DNA]</scope>
    <source>
        <strain evidence="1 2">ZRIMU1585</strain>
    </source>
</reference>
<dbReference type="Gene3D" id="1.25.40.10">
    <property type="entry name" value="Tetratricopeptide repeat domain"/>
    <property type="match status" value="3"/>
</dbReference>
<name>A0ABW9IRN6_STRGJ</name>
<dbReference type="Proteomes" id="UP001631993">
    <property type="component" value="Unassembled WGS sequence"/>
</dbReference>
<gene>
    <name evidence="1" type="ORF">ACKI1S_31060</name>
</gene>